<organism evidence="3 4">
    <name type="scientific">Paludibaculum fermentans</name>
    <dbReference type="NCBI Taxonomy" id="1473598"/>
    <lineage>
        <taxon>Bacteria</taxon>
        <taxon>Pseudomonadati</taxon>
        <taxon>Acidobacteriota</taxon>
        <taxon>Terriglobia</taxon>
        <taxon>Bryobacterales</taxon>
        <taxon>Bryobacteraceae</taxon>
        <taxon>Paludibaculum</taxon>
    </lineage>
</organism>
<protein>
    <submittedName>
        <fullName evidence="3">DUF1080 domain-containing protein</fullName>
    </submittedName>
</protein>
<dbReference type="Proteomes" id="UP000593892">
    <property type="component" value="Chromosome"/>
</dbReference>
<dbReference type="Pfam" id="PF06439">
    <property type="entry name" value="3keto-disac_hyd"/>
    <property type="match status" value="1"/>
</dbReference>
<name>A0A7S7NUW8_PALFE</name>
<gene>
    <name evidence="3" type="ORF">IRI77_10045</name>
</gene>
<evidence type="ECO:0000256" key="1">
    <source>
        <dbReference type="SAM" id="SignalP"/>
    </source>
</evidence>
<keyword evidence="1" id="KW-0732">Signal</keyword>
<dbReference type="InterPro" id="IPR010496">
    <property type="entry name" value="AL/BT2_dom"/>
</dbReference>
<proteinExistence type="predicted"/>
<dbReference type="KEGG" id="pfer:IRI77_10045"/>
<evidence type="ECO:0000313" key="3">
    <source>
        <dbReference type="EMBL" id="QOY90272.1"/>
    </source>
</evidence>
<dbReference type="RefSeq" id="WP_194451937.1">
    <property type="nucleotide sequence ID" value="NZ_CP063849.1"/>
</dbReference>
<sequence>MRGAPYTLIAALLCAPLAAQAQGEWKTLFDGKSLEGWKETQFARHGEVKLENGAMLLGLGQPLTGVNLSTPFPKMNYEIRFEAMRVRGGDFFASLTVPVGESFATFVTGGWGGDIVGLSSINGWDASDNETRSYFTFENGQWYTFRLQVTPERIVGMIDDQVVFNPGIAGRTISMRPGEIKLSTPFGFASYNSVGAVRKVEYRLLRPPSGDRSKD</sequence>
<feature type="domain" description="3-keto-alpha-glucoside-1,2-lyase/3-keto-2-hydroxy-glucal hydratase" evidence="2">
    <location>
        <begin position="24"/>
        <end position="168"/>
    </location>
</feature>
<dbReference type="EMBL" id="CP063849">
    <property type="protein sequence ID" value="QOY90272.1"/>
    <property type="molecule type" value="Genomic_DNA"/>
</dbReference>
<evidence type="ECO:0000313" key="4">
    <source>
        <dbReference type="Proteomes" id="UP000593892"/>
    </source>
</evidence>
<keyword evidence="4" id="KW-1185">Reference proteome</keyword>
<evidence type="ECO:0000259" key="2">
    <source>
        <dbReference type="Pfam" id="PF06439"/>
    </source>
</evidence>
<dbReference type="AlphaFoldDB" id="A0A7S7NUW8"/>
<reference evidence="3 4" key="1">
    <citation type="submission" date="2020-10" db="EMBL/GenBank/DDBJ databases">
        <title>Complete genome sequence of Paludibaculum fermentans P105T, a facultatively anaerobic acidobacterium capable of dissimilatory Fe(III) reduction.</title>
        <authorList>
            <person name="Dedysh S.N."/>
            <person name="Beletsky A.V."/>
            <person name="Kulichevskaya I.S."/>
            <person name="Mardanov A.V."/>
            <person name="Ravin N.V."/>
        </authorList>
    </citation>
    <scope>NUCLEOTIDE SEQUENCE [LARGE SCALE GENOMIC DNA]</scope>
    <source>
        <strain evidence="3 4">P105</strain>
    </source>
</reference>
<accession>A0A7S7NUW8</accession>
<feature type="signal peptide" evidence="1">
    <location>
        <begin position="1"/>
        <end position="21"/>
    </location>
</feature>
<dbReference type="Gene3D" id="2.60.120.560">
    <property type="entry name" value="Exo-inulinase, domain 1"/>
    <property type="match status" value="1"/>
</dbReference>
<feature type="chain" id="PRO_5032693963" evidence="1">
    <location>
        <begin position="22"/>
        <end position="215"/>
    </location>
</feature>
<dbReference type="GO" id="GO:0016787">
    <property type="term" value="F:hydrolase activity"/>
    <property type="evidence" value="ECO:0007669"/>
    <property type="project" value="InterPro"/>
</dbReference>